<dbReference type="SUPFAM" id="SSF53649">
    <property type="entry name" value="Alkaline phosphatase-like"/>
    <property type="match status" value="1"/>
</dbReference>
<dbReference type="RefSeq" id="WP_130179615.1">
    <property type="nucleotide sequence ID" value="NZ_CP035945.1"/>
</dbReference>
<evidence type="ECO:0000313" key="5">
    <source>
        <dbReference type="Proteomes" id="UP000289794"/>
    </source>
</evidence>
<evidence type="ECO:0000256" key="2">
    <source>
        <dbReference type="ARBA" id="ARBA00022801"/>
    </source>
</evidence>
<dbReference type="GO" id="GO:0004065">
    <property type="term" value="F:arylsulfatase activity"/>
    <property type="evidence" value="ECO:0007669"/>
    <property type="project" value="UniProtKB-EC"/>
</dbReference>
<feature type="domain" description="Sulfatase N-terminal" evidence="3">
    <location>
        <begin position="4"/>
        <end position="337"/>
    </location>
</feature>
<dbReference type="EMBL" id="CP035945">
    <property type="protein sequence ID" value="QBE94866.1"/>
    <property type="molecule type" value="Genomic_DNA"/>
</dbReference>
<dbReference type="GO" id="GO:0046872">
    <property type="term" value="F:metal ion binding"/>
    <property type="evidence" value="ECO:0007669"/>
    <property type="project" value="UniProtKB-KW"/>
</dbReference>
<dbReference type="AlphaFoldDB" id="A0A4P6LSF0"/>
<dbReference type="InterPro" id="IPR000917">
    <property type="entry name" value="Sulfatase_N"/>
</dbReference>
<dbReference type="Pfam" id="PF00884">
    <property type="entry name" value="Sulfatase"/>
    <property type="match status" value="1"/>
</dbReference>
<dbReference type="Gene3D" id="3.40.720.10">
    <property type="entry name" value="Alkaline Phosphatase, subunit A"/>
    <property type="match status" value="1"/>
</dbReference>
<dbReference type="CDD" id="cd16148">
    <property type="entry name" value="sulfatase_like"/>
    <property type="match status" value="1"/>
</dbReference>
<name>A0A4P6LSF0_9FIRM</name>
<dbReference type="InterPro" id="IPR017850">
    <property type="entry name" value="Alkaline_phosphatase_core_sf"/>
</dbReference>
<dbReference type="PANTHER" id="PTHR45953">
    <property type="entry name" value="IDURONATE 2-SULFATASE"/>
    <property type="match status" value="1"/>
</dbReference>
<evidence type="ECO:0000259" key="3">
    <source>
        <dbReference type="Pfam" id="PF00884"/>
    </source>
</evidence>
<evidence type="ECO:0000256" key="1">
    <source>
        <dbReference type="ARBA" id="ARBA00022723"/>
    </source>
</evidence>
<keyword evidence="1" id="KW-0479">Metal-binding</keyword>
<dbReference type="Proteomes" id="UP000289794">
    <property type="component" value="Chromosome"/>
</dbReference>
<proteinExistence type="predicted"/>
<dbReference type="KEGG" id="bpro:PMF13cell1_00359"/>
<accession>A0A4P6LSF0</accession>
<protein>
    <submittedName>
        <fullName evidence="4">Arylsulfatase</fullName>
        <ecNumber evidence="4">3.1.6.1</ecNumber>
    </submittedName>
</protein>
<gene>
    <name evidence="4" type="ORF">PMF13cell1_00359</name>
</gene>
<reference evidence="4 5" key="1">
    <citation type="submission" date="2019-01" db="EMBL/GenBank/DDBJ databases">
        <title>PMF-metabolizing Aryl O-demethylase.</title>
        <authorList>
            <person name="Kim M."/>
        </authorList>
    </citation>
    <scope>NUCLEOTIDE SEQUENCE [LARGE SCALE GENOMIC DNA]</scope>
    <source>
        <strain evidence="4 5">PMF1</strain>
    </source>
</reference>
<dbReference type="GO" id="GO:0005737">
    <property type="term" value="C:cytoplasm"/>
    <property type="evidence" value="ECO:0007669"/>
    <property type="project" value="TreeGrafter"/>
</dbReference>
<sequence length="601" mass="70163">MKAIMVMYDSLNRHFLPNYGNELTKMPNFRRLGEKCVTFDNSYVGSLPCMPARRELHTGRLNFLHRGWCPLEPFDDSMPEILKKNGIYTHLVSDHQHYWEDGGATYHTRYNSWECSRGQEGDPWKADLKVRAEDHPGSFGPFPRDPIGYNMRRQDCANRRHIKEEKDFPQAKTFSNGLAFIRENQDCDNWFLQIETFDPHEPFFSPEEYQELYRMEGEELCPLDWPPYGPVTESKEVVSGVRNKYRALLSMCDHYLGLVLDLMDEYEMWDDTMLIVNTDHGFMLGEHLWWAKGVMPLYNEMARTPLFIWDPRSGVKGERRQSLVQNIDLAPTLLDYFQTDIPKDMQGSALRDVIKTDKPVRKYGIFGLFGSMINITDGRYIYMRGPAKKENQPLAEYTLMPTVMRSRMAPEKLQGMKLRQPFSFTKGCPVLEIPSSEEWGAVASCFRYGDLLFDLENDPEQKHPLDDPDKEAELINAMIRLMKENDAPKEQFCRMGFPVEECVTAEMVLELRKEKETYDPVSGLEDYQWEEPAKWQFSALKNVASPYMKEEELVKQFKKFCSAGGIRSIDRNVIERFIDTVIPETDRESARFTMEMAYRLN</sequence>
<evidence type="ECO:0000313" key="4">
    <source>
        <dbReference type="EMBL" id="QBE94866.1"/>
    </source>
</evidence>
<organism evidence="4 5">
    <name type="scientific">Blautia producta</name>
    <dbReference type="NCBI Taxonomy" id="33035"/>
    <lineage>
        <taxon>Bacteria</taxon>
        <taxon>Bacillati</taxon>
        <taxon>Bacillota</taxon>
        <taxon>Clostridia</taxon>
        <taxon>Lachnospirales</taxon>
        <taxon>Lachnospiraceae</taxon>
        <taxon>Blautia</taxon>
    </lineage>
</organism>
<dbReference type="PANTHER" id="PTHR45953:SF1">
    <property type="entry name" value="IDURONATE 2-SULFATASE"/>
    <property type="match status" value="1"/>
</dbReference>
<dbReference type="EC" id="3.1.6.1" evidence="4"/>
<keyword evidence="2 4" id="KW-0378">Hydrolase</keyword>